<comment type="catalytic activity">
    <reaction evidence="10">
        <text>an acyl-CoA + a 1,2-diacyl-sn-glycerol = a triacyl-sn-glycerol + CoA</text>
        <dbReference type="Rhea" id="RHEA:10868"/>
        <dbReference type="ChEBI" id="CHEBI:17815"/>
        <dbReference type="ChEBI" id="CHEBI:57287"/>
        <dbReference type="ChEBI" id="CHEBI:58342"/>
        <dbReference type="ChEBI" id="CHEBI:64615"/>
        <dbReference type="EC" id="2.3.1.20"/>
    </reaction>
</comment>
<dbReference type="PANTHER" id="PTHR31650:SF1">
    <property type="entry name" value="WAX ESTER SYNTHASE_DIACYLGLYCEROL ACYLTRANSFERASE 4-RELATED"/>
    <property type="match status" value="1"/>
</dbReference>
<comment type="caution">
    <text evidence="14">The sequence shown here is derived from an EMBL/GenBank/DDBJ whole genome shotgun (WGS) entry which is preliminary data.</text>
</comment>
<name>A0AAW9RP97_9GAMM</name>
<dbReference type="EMBL" id="JAZHOG010000013">
    <property type="protein sequence ID" value="MEJ8569346.1"/>
    <property type="molecule type" value="Genomic_DNA"/>
</dbReference>
<dbReference type="InterPro" id="IPR014292">
    <property type="entry name" value="Acyl_transf_WS/DGAT"/>
</dbReference>
<dbReference type="InterPro" id="IPR009721">
    <property type="entry name" value="O-acyltransferase_WSD1_C"/>
</dbReference>
<evidence type="ECO:0000256" key="2">
    <source>
        <dbReference type="ARBA" id="ARBA00005189"/>
    </source>
</evidence>
<comment type="similarity">
    <text evidence="3">Belongs to the long-chain O-acyltransferase family.</text>
</comment>
<dbReference type="Pfam" id="PF03007">
    <property type="entry name" value="WS_DGAT_cat"/>
    <property type="match status" value="1"/>
</dbReference>
<dbReference type="PANTHER" id="PTHR31650">
    <property type="entry name" value="O-ACYLTRANSFERASE (WSD1-LIKE) FAMILY PROTEIN"/>
    <property type="match status" value="1"/>
</dbReference>
<evidence type="ECO:0000256" key="4">
    <source>
        <dbReference type="ARBA" id="ARBA00013244"/>
    </source>
</evidence>
<evidence type="ECO:0000313" key="15">
    <source>
        <dbReference type="Proteomes" id="UP001359886"/>
    </source>
</evidence>
<comment type="pathway">
    <text evidence="1">Glycerolipid metabolism; triacylglycerol biosynthesis.</text>
</comment>
<keyword evidence="6" id="KW-0808">Transferase</keyword>
<evidence type="ECO:0000256" key="11">
    <source>
        <dbReference type="SAM" id="MobiDB-lite"/>
    </source>
</evidence>
<proteinExistence type="inferred from homology"/>
<evidence type="ECO:0000256" key="10">
    <source>
        <dbReference type="ARBA" id="ARBA00048109"/>
    </source>
</evidence>
<dbReference type="GO" id="GO:0006071">
    <property type="term" value="P:glycerol metabolic process"/>
    <property type="evidence" value="ECO:0007669"/>
    <property type="project" value="UniProtKB-KW"/>
</dbReference>
<evidence type="ECO:0000259" key="12">
    <source>
        <dbReference type="Pfam" id="PF03007"/>
    </source>
</evidence>
<dbReference type="InterPro" id="IPR045034">
    <property type="entry name" value="O-acyltransferase_WSD1-like"/>
</dbReference>
<dbReference type="GO" id="GO:0051701">
    <property type="term" value="P:biological process involved in interaction with host"/>
    <property type="evidence" value="ECO:0007669"/>
    <property type="project" value="TreeGrafter"/>
</dbReference>
<gene>
    <name evidence="14" type="ORF">V3330_17100</name>
</gene>
<feature type="region of interest" description="Disordered" evidence="11">
    <location>
        <begin position="158"/>
        <end position="178"/>
    </location>
</feature>
<protein>
    <recommendedName>
        <fullName evidence="4">diacylglycerol O-acyltransferase</fullName>
        <ecNumber evidence="4">2.3.1.20</ecNumber>
    </recommendedName>
</protein>
<keyword evidence="7" id="KW-0319">Glycerol metabolism</keyword>
<keyword evidence="15" id="KW-1185">Reference proteome</keyword>
<dbReference type="Gene3D" id="3.30.559.30">
    <property type="entry name" value="Nonribosomal peptide synthetase, condensation domain"/>
    <property type="match status" value="1"/>
</dbReference>
<evidence type="ECO:0000256" key="7">
    <source>
        <dbReference type="ARBA" id="ARBA00022798"/>
    </source>
</evidence>
<sequence>MTRLSTIDAGFLLTESQNSPKHIAGLQILRLPPRKRSAWLRDLVAGMREAKPGYPFNQRVDMSNPVQPELTTDADLDIDYHVRHTVLPAPGNDRQLLDLVARLHANLLDRDRPLWEFHLIEGLSDRRFAFYTKVHHALCDGITFGRWFMQSGTADPAELDSPPIWQRDRTPPETEDGPGYTRLVREGIKVLGGGVQTAVGLSRLSARLLARRLWEGDTRVALPLSAPRTSLNIVPGAARSVGILEFPLQHIRAIAKAQDCTVNDVVMTLCDLAVSRYFTEHGDDTRDPLVAYMPVNLRAAGEATDGNLISLLQVRLARDHVNPLDTLHQISESVHSAREVFGGVSRPAIQMYSLLVALIAQIEETFKLDAVLPPVTNLVISNVPGPKERMYYRGAESLAIYPISALPPLTALNVTACSYAGTLFFGLIAARSSIPDISTLTRYMSEACDQLAELAGVSRD</sequence>
<evidence type="ECO:0000256" key="5">
    <source>
        <dbReference type="ARBA" id="ARBA00022516"/>
    </source>
</evidence>
<evidence type="ECO:0000256" key="6">
    <source>
        <dbReference type="ARBA" id="ARBA00022679"/>
    </source>
</evidence>
<evidence type="ECO:0000256" key="3">
    <source>
        <dbReference type="ARBA" id="ARBA00009587"/>
    </source>
</evidence>
<evidence type="ECO:0000256" key="1">
    <source>
        <dbReference type="ARBA" id="ARBA00004771"/>
    </source>
</evidence>
<dbReference type="GO" id="GO:0001666">
    <property type="term" value="P:response to hypoxia"/>
    <property type="evidence" value="ECO:0007669"/>
    <property type="project" value="TreeGrafter"/>
</dbReference>
<organism evidence="14 15">
    <name type="scientific">Elongatibacter sediminis</name>
    <dbReference type="NCBI Taxonomy" id="3119006"/>
    <lineage>
        <taxon>Bacteria</taxon>
        <taxon>Pseudomonadati</taxon>
        <taxon>Pseudomonadota</taxon>
        <taxon>Gammaproteobacteria</taxon>
        <taxon>Chromatiales</taxon>
        <taxon>Wenzhouxiangellaceae</taxon>
        <taxon>Elongatibacter</taxon>
    </lineage>
</organism>
<accession>A0AAW9RP97</accession>
<dbReference type="InterPro" id="IPR023213">
    <property type="entry name" value="CAT-like_dom_sf"/>
</dbReference>
<dbReference type="EC" id="2.3.1.20" evidence="4"/>
<evidence type="ECO:0000256" key="8">
    <source>
        <dbReference type="ARBA" id="ARBA00023098"/>
    </source>
</evidence>
<keyword evidence="5" id="KW-0444">Lipid biosynthesis</keyword>
<dbReference type="RefSeq" id="WP_354696669.1">
    <property type="nucleotide sequence ID" value="NZ_JAZHOG010000013.1"/>
</dbReference>
<keyword evidence="9" id="KW-0012">Acyltransferase</keyword>
<dbReference type="AlphaFoldDB" id="A0AAW9RP97"/>
<dbReference type="GO" id="GO:0071731">
    <property type="term" value="P:response to nitric oxide"/>
    <property type="evidence" value="ECO:0007669"/>
    <property type="project" value="TreeGrafter"/>
</dbReference>
<dbReference type="Pfam" id="PF06974">
    <property type="entry name" value="WS_DGAT_C"/>
    <property type="match status" value="1"/>
</dbReference>
<evidence type="ECO:0000259" key="13">
    <source>
        <dbReference type="Pfam" id="PF06974"/>
    </source>
</evidence>
<dbReference type="NCBIfam" id="TIGR02946">
    <property type="entry name" value="acyl_WS_DGAT"/>
    <property type="match status" value="1"/>
</dbReference>
<dbReference type="GO" id="GO:0005886">
    <property type="term" value="C:plasma membrane"/>
    <property type="evidence" value="ECO:0007669"/>
    <property type="project" value="TreeGrafter"/>
</dbReference>
<feature type="domain" description="O-acyltransferase WSD1 C-terminal" evidence="13">
    <location>
        <begin position="306"/>
        <end position="451"/>
    </location>
</feature>
<feature type="domain" description="O-acyltransferase WSD1-like N-terminal" evidence="12">
    <location>
        <begin position="4"/>
        <end position="266"/>
    </location>
</feature>
<dbReference type="SUPFAM" id="SSF52777">
    <property type="entry name" value="CoA-dependent acyltransferases"/>
    <property type="match status" value="2"/>
</dbReference>
<evidence type="ECO:0000313" key="14">
    <source>
        <dbReference type="EMBL" id="MEJ8569346.1"/>
    </source>
</evidence>
<reference evidence="14 15" key="1">
    <citation type="submission" date="2024-02" db="EMBL/GenBank/DDBJ databases">
        <title>A novel Wenzhouxiangellaceae bacterium, isolated from coastal sediments.</title>
        <authorList>
            <person name="Du Z.-J."/>
            <person name="Ye Y.-Q."/>
            <person name="Zhang X.-Y."/>
        </authorList>
    </citation>
    <scope>NUCLEOTIDE SEQUENCE [LARGE SCALE GENOMIC DNA]</scope>
    <source>
        <strain evidence="14 15">CH-27</strain>
    </source>
</reference>
<comment type="pathway">
    <text evidence="2">Lipid metabolism.</text>
</comment>
<dbReference type="GO" id="GO:0019432">
    <property type="term" value="P:triglyceride biosynthetic process"/>
    <property type="evidence" value="ECO:0007669"/>
    <property type="project" value="TreeGrafter"/>
</dbReference>
<dbReference type="Gene3D" id="3.30.559.10">
    <property type="entry name" value="Chloramphenicol acetyltransferase-like domain"/>
    <property type="match status" value="1"/>
</dbReference>
<keyword evidence="8" id="KW-0443">Lipid metabolism</keyword>
<dbReference type="InterPro" id="IPR004255">
    <property type="entry name" value="O-acyltransferase_WSD1_N"/>
</dbReference>
<evidence type="ECO:0000256" key="9">
    <source>
        <dbReference type="ARBA" id="ARBA00023315"/>
    </source>
</evidence>
<dbReference type="GO" id="GO:0004144">
    <property type="term" value="F:diacylglycerol O-acyltransferase activity"/>
    <property type="evidence" value="ECO:0007669"/>
    <property type="project" value="UniProtKB-EC"/>
</dbReference>
<dbReference type="Proteomes" id="UP001359886">
    <property type="component" value="Unassembled WGS sequence"/>
</dbReference>